<dbReference type="Pfam" id="PF16657">
    <property type="entry name" value="Malt_amylase_C"/>
    <property type="match status" value="1"/>
</dbReference>
<dbReference type="PANTHER" id="PTHR10357">
    <property type="entry name" value="ALPHA-AMYLASE FAMILY MEMBER"/>
    <property type="match status" value="1"/>
</dbReference>
<dbReference type="GO" id="GO:0016787">
    <property type="term" value="F:hydrolase activity"/>
    <property type="evidence" value="ECO:0007669"/>
    <property type="project" value="UniProtKB-KW"/>
</dbReference>
<evidence type="ECO:0000259" key="3">
    <source>
        <dbReference type="SMART" id="SM00642"/>
    </source>
</evidence>
<dbReference type="InterPro" id="IPR006047">
    <property type="entry name" value="GH13_cat_dom"/>
</dbReference>
<keyword evidence="2" id="KW-0462">Maltose metabolism</keyword>
<dbReference type="PANTHER" id="PTHR10357:SF232">
    <property type="entry name" value="GLYCOSYL HYDROLASE FAMILY 13 CATALYTIC DOMAIN-CONTAINING PROTEIN"/>
    <property type="match status" value="1"/>
</dbReference>
<dbReference type="InterPro" id="IPR017853">
    <property type="entry name" value="GH"/>
</dbReference>
<dbReference type="InterPro" id="IPR045857">
    <property type="entry name" value="O16G_dom_2"/>
</dbReference>
<protein>
    <submittedName>
        <fullName evidence="4">Glycoside hydrolase superfamily</fullName>
    </submittedName>
</protein>
<dbReference type="InterPro" id="IPR032091">
    <property type="entry name" value="Malt_amylase-like_C"/>
</dbReference>
<dbReference type="Pfam" id="PF00128">
    <property type="entry name" value="Alpha-amylase"/>
    <property type="match status" value="2"/>
</dbReference>
<dbReference type="SUPFAM" id="SSF51445">
    <property type="entry name" value="(Trans)glycosidases"/>
    <property type="match status" value="1"/>
</dbReference>
<dbReference type="SMART" id="SM00642">
    <property type="entry name" value="Aamy"/>
    <property type="match status" value="1"/>
</dbReference>
<comment type="similarity">
    <text evidence="1">Belongs to the glycosyl hydrolase 13 family.</text>
</comment>
<gene>
    <name evidence="4" type="ORF">QYS62_000558</name>
</gene>
<dbReference type="Gene3D" id="3.20.20.80">
    <property type="entry name" value="Glycosidases"/>
    <property type="match status" value="2"/>
</dbReference>
<keyword evidence="5" id="KW-1185">Reference proteome</keyword>
<organism evidence="4 5">
    <name type="scientific">Fusarium acuminatum</name>
    <dbReference type="NCBI Taxonomy" id="5515"/>
    <lineage>
        <taxon>Eukaryota</taxon>
        <taxon>Fungi</taxon>
        <taxon>Dikarya</taxon>
        <taxon>Ascomycota</taxon>
        <taxon>Pezizomycotina</taxon>
        <taxon>Sordariomycetes</taxon>
        <taxon>Hypocreomycetidae</taxon>
        <taxon>Hypocreales</taxon>
        <taxon>Nectriaceae</taxon>
        <taxon>Fusarium</taxon>
        <taxon>Fusarium tricinctum species complex</taxon>
    </lineage>
</organism>
<evidence type="ECO:0000313" key="4">
    <source>
        <dbReference type="EMBL" id="WZH39633.1"/>
    </source>
</evidence>
<dbReference type="EMBL" id="CP151260">
    <property type="protein sequence ID" value="WZH39633.1"/>
    <property type="molecule type" value="Genomic_DNA"/>
</dbReference>
<name>A0ABZ2WG58_9HYPO</name>
<keyword evidence="4" id="KW-0378">Hydrolase</keyword>
<evidence type="ECO:0000256" key="1">
    <source>
        <dbReference type="ARBA" id="ARBA00008061"/>
    </source>
</evidence>
<dbReference type="InterPro" id="IPR013780">
    <property type="entry name" value="Glyco_hydro_b"/>
</dbReference>
<dbReference type="Gene3D" id="2.60.40.1180">
    <property type="entry name" value="Golgi alpha-mannosidase II"/>
    <property type="match status" value="1"/>
</dbReference>
<proteinExistence type="inferred from homology"/>
<dbReference type="Gene3D" id="3.90.400.10">
    <property type="entry name" value="Oligo-1,6-glucosidase, Domain 2"/>
    <property type="match status" value="1"/>
</dbReference>
<feature type="domain" description="Glycosyl hydrolase family 13 catalytic" evidence="3">
    <location>
        <begin position="19"/>
        <end position="318"/>
    </location>
</feature>
<evidence type="ECO:0000313" key="5">
    <source>
        <dbReference type="Proteomes" id="UP001489902"/>
    </source>
</evidence>
<evidence type="ECO:0000256" key="2">
    <source>
        <dbReference type="ARBA" id="ARBA00026248"/>
    </source>
</evidence>
<dbReference type="SUPFAM" id="SSF51011">
    <property type="entry name" value="Glycosyl hydrolase domain"/>
    <property type="match status" value="1"/>
</dbReference>
<sequence length="459" mass="52911">MGSTEHNLRAWWKESSVYQVYPASYQDSTGSGVGDLKGIISRVDYLKDLGVDIVWLSPIFKSPQIDMGYDISDYYTIDPPYGDVSDVDVLKDKLHERGMKLVLDLVMNHTSDQHEWFKESRKSKDNPYRDWYIWKAAKYDAEGNRHPPNNWDAHFQGKHTLIPPDQITNAHLNIGSAWDMDLDHGIKGKFTPRTWDLSELKATTLKWQKFMYDNEGWNALYLENHDQPRAISRFAFDDPEHRVSSGKTIAIFLGFQSGTPFIYQGQEIGMTNVPKDWDLEEYKDLDCLRHWDLHKNDDITARESYKVEYQKKSRDNARTPMQWDASPNAGFTTADAKPWMRVNDNYKEVNAASQTSDPDSVYSCYRKVLQKRKEHVDVFVYGSFHLVDDSHEKIFAYSRRADNGETALVVCNFTTDTVSWTLPSKAREVLISSEGRTLEDVNSAEIKLAPCEAFAVLLK</sequence>
<dbReference type="Proteomes" id="UP001489902">
    <property type="component" value="Chromosome 1"/>
</dbReference>
<reference evidence="4 5" key="1">
    <citation type="submission" date="2024-04" db="EMBL/GenBank/DDBJ databases">
        <title>Complete genome sequence of Fusarium acuminatum.</title>
        <authorList>
            <person name="Lan B."/>
        </authorList>
    </citation>
    <scope>NUCLEOTIDE SEQUENCE [LARGE SCALE GENOMIC DNA]</scope>
    <source>
        <strain evidence="4">1A</strain>
    </source>
</reference>
<accession>A0ABZ2WG58</accession>